<dbReference type="InterPro" id="IPR003594">
    <property type="entry name" value="HATPase_dom"/>
</dbReference>
<feature type="transmembrane region" description="Helical" evidence="9">
    <location>
        <begin position="227"/>
        <end position="249"/>
    </location>
</feature>
<keyword evidence="6" id="KW-0808">Transferase</keyword>
<evidence type="ECO:0000313" key="12">
    <source>
        <dbReference type="EMBL" id="PRP70935.1"/>
    </source>
</evidence>
<evidence type="ECO:0000256" key="4">
    <source>
        <dbReference type="ARBA" id="ARBA00022475"/>
    </source>
</evidence>
<comment type="catalytic activity">
    <reaction evidence="1">
        <text>ATP + protein L-histidine = ADP + protein N-phospho-L-histidine.</text>
        <dbReference type="EC" id="2.7.13.3"/>
    </reaction>
</comment>
<dbReference type="Pfam" id="PF11884">
    <property type="entry name" value="DUF3404"/>
    <property type="match status" value="1"/>
</dbReference>
<evidence type="ECO:0000313" key="13">
    <source>
        <dbReference type="Proteomes" id="UP000239469"/>
    </source>
</evidence>
<proteinExistence type="predicted"/>
<feature type="chain" id="PRO_5015785248" description="histidine kinase" evidence="10">
    <location>
        <begin position="21"/>
        <end position="456"/>
    </location>
</feature>
<reference evidence="12 13" key="1">
    <citation type="submission" date="2017-01" db="EMBL/GenBank/DDBJ databases">
        <title>New insights into the genetic diversity of Chromobacterium isolated from tropical freshwater lake.</title>
        <authorList>
            <person name="Santos A.B."/>
            <person name="Nascimento A.M."/>
            <person name="Da Silva P.C."/>
        </authorList>
    </citation>
    <scope>NUCLEOTIDE SEQUENCE [LARGE SCALE GENOMIC DNA]</scope>
    <source>
        <strain evidence="12 13">56AF</strain>
    </source>
</reference>
<evidence type="ECO:0000256" key="8">
    <source>
        <dbReference type="ARBA" id="ARBA00023012"/>
    </source>
</evidence>
<dbReference type="CDD" id="cd00082">
    <property type="entry name" value="HisKA"/>
    <property type="match status" value="1"/>
</dbReference>
<dbReference type="SMART" id="SM00387">
    <property type="entry name" value="HATPase_c"/>
    <property type="match status" value="1"/>
</dbReference>
<dbReference type="InterPro" id="IPR003661">
    <property type="entry name" value="HisK_dim/P_dom"/>
</dbReference>
<accession>A0A2S9X5H6</accession>
<dbReference type="GO" id="GO:0000155">
    <property type="term" value="F:phosphorelay sensor kinase activity"/>
    <property type="evidence" value="ECO:0007669"/>
    <property type="project" value="InterPro"/>
</dbReference>
<sequence length="456" mass="51905">MVLRFLLIALTSVWMPIAQAKFSDFQSALPKLPQKSGISLKVLQQMDDDLLRPSAMYPNFDGFPLPSLMEIYAYRQNCKGTLDDLPPAIRYFEKALCNGKMPPLTWFVSHPVHPLGGSYAWHYIQQHPAARPILEQYQHIRERPEMFGGLGGMSDDNLNALSSGDVWLWHGHDLCHMNGVSWQCYDATLWQPLADSADVKLSQLNKASVCDQVVGQVCVQNLQKPPWLLRGLSVVLAMLLLGTLSYVLWVRRYLQRERQFVLQMLTHELRTPIAGLGNVVEIFRQEFDYLPSPARQGFGRLADGVQRLRQLAEASRYYISSKGYLEEREPVALGDWLSAICERHEIVFCLERDITLVLPVYWLGLCLENLLNNARKHGLPPVRLFAVWENGSLRLTVVDAGLLPAFPLFSRKKNSDSMGIGLSIVYRIMKRLGGSLRRRRKPTTFQLELKCDDLAN</sequence>
<dbReference type="EMBL" id="MTBD01000023">
    <property type="protein sequence ID" value="PRP70935.1"/>
    <property type="molecule type" value="Genomic_DNA"/>
</dbReference>
<evidence type="ECO:0000256" key="9">
    <source>
        <dbReference type="SAM" id="Phobius"/>
    </source>
</evidence>
<organism evidence="12 13">
    <name type="scientific">Chromobacterium amazonense</name>
    <dbReference type="NCBI Taxonomy" id="1382803"/>
    <lineage>
        <taxon>Bacteria</taxon>
        <taxon>Pseudomonadati</taxon>
        <taxon>Pseudomonadota</taxon>
        <taxon>Betaproteobacteria</taxon>
        <taxon>Neisseriales</taxon>
        <taxon>Chromobacteriaceae</taxon>
        <taxon>Chromobacterium</taxon>
    </lineage>
</organism>
<keyword evidence="9" id="KW-1133">Transmembrane helix</keyword>
<evidence type="ECO:0000256" key="5">
    <source>
        <dbReference type="ARBA" id="ARBA00022553"/>
    </source>
</evidence>
<gene>
    <name evidence="12" type="ORF">BUE93_09370</name>
</gene>
<keyword evidence="9" id="KW-0812">Transmembrane</keyword>
<dbReference type="InterPro" id="IPR036097">
    <property type="entry name" value="HisK_dim/P_sf"/>
</dbReference>
<name>A0A2S9X5H6_9NEIS</name>
<dbReference type="PANTHER" id="PTHR44936:SF9">
    <property type="entry name" value="SENSOR PROTEIN CREC"/>
    <property type="match status" value="1"/>
</dbReference>
<dbReference type="InterPro" id="IPR036890">
    <property type="entry name" value="HATPase_C_sf"/>
</dbReference>
<dbReference type="SUPFAM" id="SSF55874">
    <property type="entry name" value="ATPase domain of HSP90 chaperone/DNA topoisomerase II/histidine kinase"/>
    <property type="match status" value="1"/>
</dbReference>
<dbReference type="Proteomes" id="UP000239469">
    <property type="component" value="Unassembled WGS sequence"/>
</dbReference>
<keyword evidence="9" id="KW-0472">Membrane</keyword>
<feature type="signal peptide" evidence="10">
    <location>
        <begin position="1"/>
        <end position="20"/>
    </location>
</feature>
<evidence type="ECO:0000256" key="1">
    <source>
        <dbReference type="ARBA" id="ARBA00000085"/>
    </source>
</evidence>
<dbReference type="InterPro" id="IPR050980">
    <property type="entry name" value="2C_sensor_his_kinase"/>
</dbReference>
<dbReference type="InterPro" id="IPR021821">
    <property type="entry name" value="VxrA_SD"/>
</dbReference>
<dbReference type="AlphaFoldDB" id="A0A2S9X5H6"/>
<evidence type="ECO:0000256" key="7">
    <source>
        <dbReference type="ARBA" id="ARBA00022777"/>
    </source>
</evidence>
<keyword evidence="8" id="KW-0902">Two-component regulatory system</keyword>
<evidence type="ECO:0000256" key="6">
    <source>
        <dbReference type="ARBA" id="ARBA00022679"/>
    </source>
</evidence>
<evidence type="ECO:0000256" key="3">
    <source>
        <dbReference type="ARBA" id="ARBA00012438"/>
    </source>
</evidence>
<evidence type="ECO:0000259" key="11">
    <source>
        <dbReference type="SMART" id="SM00387"/>
    </source>
</evidence>
<keyword evidence="10" id="KW-0732">Signal</keyword>
<feature type="domain" description="Histidine kinase/HSP90-like ATPase" evidence="11">
    <location>
        <begin position="358"/>
        <end position="453"/>
    </location>
</feature>
<dbReference type="Gene3D" id="3.30.565.10">
    <property type="entry name" value="Histidine kinase-like ATPase, C-terminal domain"/>
    <property type="match status" value="1"/>
</dbReference>
<comment type="caution">
    <text evidence="12">The sequence shown here is derived from an EMBL/GenBank/DDBJ whole genome shotgun (WGS) entry which is preliminary data.</text>
</comment>
<evidence type="ECO:0000256" key="2">
    <source>
        <dbReference type="ARBA" id="ARBA00004651"/>
    </source>
</evidence>
<keyword evidence="4" id="KW-1003">Cell membrane</keyword>
<comment type="subcellular location">
    <subcellularLocation>
        <location evidence="2">Cell membrane</location>
        <topology evidence="2">Multi-pass membrane protein</topology>
    </subcellularLocation>
</comment>
<evidence type="ECO:0000256" key="10">
    <source>
        <dbReference type="SAM" id="SignalP"/>
    </source>
</evidence>
<keyword evidence="7" id="KW-0418">Kinase</keyword>
<dbReference type="SUPFAM" id="SSF47384">
    <property type="entry name" value="Homodimeric domain of signal transducing histidine kinase"/>
    <property type="match status" value="1"/>
</dbReference>
<dbReference type="Pfam" id="PF02518">
    <property type="entry name" value="HATPase_c"/>
    <property type="match status" value="1"/>
</dbReference>
<dbReference type="EC" id="2.7.13.3" evidence="3"/>
<dbReference type="PANTHER" id="PTHR44936">
    <property type="entry name" value="SENSOR PROTEIN CREC"/>
    <property type="match status" value="1"/>
</dbReference>
<keyword evidence="5" id="KW-0597">Phosphoprotein</keyword>
<protein>
    <recommendedName>
        <fullName evidence="3">histidine kinase</fullName>
        <ecNumber evidence="3">2.7.13.3</ecNumber>
    </recommendedName>
</protein>